<dbReference type="InterPro" id="IPR038222">
    <property type="entry name" value="DHHA2_dom_sf"/>
</dbReference>
<dbReference type="KEGG" id="lpv:HYN51_01170"/>
<dbReference type="InterPro" id="IPR038763">
    <property type="entry name" value="DHH_sf"/>
</dbReference>
<evidence type="ECO:0000313" key="10">
    <source>
        <dbReference type="Proteomes" id="UP000244908"/>
    </source>
</evidence>
<comment type="cofactor">
    <cofactor evidence="1">
        <name>Mn(2+)</name>
        <dbReference type="ChEBI" id="CHEBI:29035"/>
    </cofactor>
</comment>
<dbReference type="PANTHER" id="PTHR12112:SF22">
    <property type="entry name" value="MANGANESE-DEPENDENT INORGANIC PYROPHOSPHATASE-RELATED"/>
    <property type="match status" value="1"/>
</dbReference>
<evidence type="ECO:0000259" key="8">
    <source>
        <dbReference type="SMART" id="SM01131"/>
    </source>
</evidence>
<evidence type="ECO:0000256" key="3">
    <source>
        <dbReference type="ARBA" id="ARBA00022723"/>
    </source>
</evidence>
<gene>
    <name evidence="9" type="ORF">HYN51_01170</name>
</gene>
<keyword evidence="5" id="KW-0464">Manganese</keyword>
<dbReference type="GO" id="GO:0005737">
    <property type="term" value="C:cytoplasm"/>
    <property type="evidence" value="ECO:0007669"/>
    <property type="project" value="InterPro"/>
</dbReference>
<feature type="domain" description="DHHA2" evidence="8">
    <location>
        <begin position="181"/>
        <end position="295"/>
    </location>
</feature>
<evidence type="ECO:0000313" key="9">
    <source>
        <dbReference type="EMBL" id="AWH87288.1"/>
    </source>
</evidence>
<keyword evidence="3" id="KW-0479">Metal-binding</keyword>
<evidence type="ECO:0000256" key="2">
    <source>
        <dbReference type="ARBA" id="ARBA00012146"/>
    </source>
</evidence>
<protein>
    <recommendedName>
        <fullName evidence="2">inorganic diphosphatase</fullName>
        <ecNumber evidence="2">3.6.1.1</ecNumber>
    </recommendedName>
    <alternativeName>
        <fullName evidence="6">Pyrophosphate phospho-hydrolase</fullName>
    </alternativeName>
</protein>
<dbReference type="Proteomes" id="UP000244908">
    <property type="component" value="Chromosome"/>
</dbReference>
<keyword evidence="10" id="KW-1185">Reference proteome</keyword>
<evidence type="ECO:0000256" key="6">
    <source>
        <dbReference type="ARBA" id="ARBA00032535"/>
    </source>
</evidence>
<dbReference type="SUPFAM" id="SSF64182">
    <property type="entry name" value="DHH phosphoesterases"/>
    <property type="match status" value="1"/>
</dbReference>
<dbReference type="Pfam" id="PF02833">
    <property type="entry name" value="DHHA2"/>
    <property type="match status" value="1"/>
</dbReference>
<proteinExistence type="predicted"/>
<evidence type="ECO:0000256" key="4">
    <source>
        <dbReference type="ARBA" id="ARBA00022801"/>
    </source>
</evidence>
<dbReference type="InterPro" id="IPR001667">
    <property type="entry name" value="DDH_dom"/>
</dbReference>
<dbReference type="GO" id="GO:0046872">
    <property type="term" value="F:metal ion binding"/>
    <property type="evidence" value="ECO:0007669"/>
    <property type="project" value="UniProtKB-KW"/>
</dbReference>
<comment type="catalytic activity">
    <reaction evidence="7">
        <text>diphosphate + H2O = 2 phosphate + H(+)</text>
        <dbReference type="Rhea" id="RHEA:24576"/>
        <dbReference type="ChEBI" id="CHEBI:15377"/>
        <dbReference type="ChEBI" id="CHEBI:15378"/>
        <dbReference type="ChEBI" id="CHEBI:33019"/>
        <dbReference type="ChEBI" id="CHEBI:43474"/>
        <dbReference type="EC" id="3.6.1.1"/>
    </reaction>
</comment>
<dbReference type="InterPro" id="IPR004097">
    <property type="entry name" value="DHHA2"/>
</dbReference>
<evidence type="ECO:0000256" key="5">
    <source>
        <dbReference type="ARBA" id="ARBA00023211"/>
    </source>
</evidence>
<reference evidence="9 10" key="1">
    <citation type="journal article" date="2019" name="Int. J. Syst. Evol. Microbiol.">
        <title>Limnobaculum parvum gen. nov., sp. nov., isolated from a freshwater lake.</title>
        <authorList>
            <person name="Baek C."/>
            <person name="Shin S.K."/>
            <person name="Yi H."/>
        </authorList>
    </citation>
    <scope>NUCLEOTIDE SEQUENCE [LARGE SCALE GENOMIC DNA]</scope>
    <source>
        <strain evidence="9 10">HYN0051</strain>
    </source>
</reference>
<dbReference type="Pfam" id="PF01368">
    <property type="entry name" value="DHH"/>
    <property type="match status" value="1"/>
</dbReference>
<dbReference type="OrthoDB" id="9766150at2"/>
<accession>A0A2Y9TUB6</accession>
<name>A0A2Y9TUB6_9GAMM</name>
<dbReference type="SMART" id="SM01131">
    <property type="entry name" value="DHHA2"/>
    <property type="match status" value="1"/>
</dbReference>
<dbReference type="PANTHER" id="PTHR12112">
    <property type="entry name" value="BNIP - RELATED"/>
    <property type="match status" value="1"/>
</dbReference>
<keyword evidence="4" id="KW-0378">Hydrolase</keyword>
<evidence type="ECO:0000256" key="7">
    <source>
        <dbReference type="ARBA" id="ARBA00047820"/>
    </source>
</evidence>
<evidence type="ECO:0000256" key="1">
    <source>
        <dbReference type="ARBA" id="ARBA00001936"/>
    </source>
</evidence>
<organism evidence="9 10">
    <name type="scientific">Limnobaculum parvum</name>
    <dbReference type="NCBI Taxonomy" id="2172103"/>
    <lineage>
        <taxon>Bacteria</taxon>
        <taxon>Pseudomonadati</taxon>
        <taxon>Pseudomonadota</taxon>
        <taxon>Gammaproteobacteria</taxon>
        <taxon>Enterobacterales</taxon>
        <taxon>Budviciaceae</taxon>
        <taxon>Limnobaculum</taxon>
    </lineage>
</organism>
<dbReference type="AlphaFoldDB" id="A0A2Y9TUB6"/>
<dbReference type="Gene3D" id="3.10.310.20">
    <property type="entry name" value="DHHA2 domain"/>
    <property type="match status" value="1"/>
</dbReference>
<sequence>MISVFGHLNPDSDSICCAIVVSDWLNFTNQPATAYRLGELNPETGFILSQAQCPSPPLLEHNIAGQPVWLVDFSDLEQGPENLNKSQVMGLIDHHRLGSLITTEPLDAWIRKVGCCATLVFDIVTHTPGYPLSQSHALLLLGAILSDTIAFQSPTTTEQDRQTAHKLSQIAKIDLNAFRIKLLDAKTDISGLSIERLLQKDEKNYLIGDYKLILSQIEVSDFHAIEPQLPALKQEMEMRAQSEGLDFYVLMVTSLSSSQSCLYFSQNNPISQSPITIENMLSRKKQLVPWLTQKLNADK</sequence>
<dbReference type="GO" id="GO:0004427">
    <property type="term" value="F:inorganic diphosphate phosphatase activity"/>
    <property type="evidence" value="ECO:0007669"/>
    <property type="project" value="UniProtKB-EC"/>
</dbReference>
<dbReference type="EMBL" id="CP029185">
    <property type="protein sequence ID" value="AWH87288.1"/>
    <property type="molecule type" value="Genomic_DNA"/>
</dbReference>
<dbReference type="Gene3D" id="3.90.1640.10">
    <property type="entry name" value="inorganic pyrophosphatase (n-terminal core)"/>
    <property type="match status" value="1"/>
</dbReference>
<dbReference type="RefSeq" id="WP_108899377.1">
    <property type="nucleotide sequence ID" value="NZ_CP029185.2"/>
</dbReference>
<dbReference type="NCBIfam" id="NF003877">
    <property type="entry name" value="PRK05427.1"/>
    <property type="match status" value="1"/>
</dbReference>
<dbReference type="EC" id="3.6.1.1" evidence="2"/>